<dbReference type="InterPro" id="IPR020471">
    <property type="entry name" value="AKR"/>
</dbReference>
<dbReference type="SUPFAM" id="SSF51430">
    <property type="entry name" value="NAD(P)-linked oxidoreductase"/>
    <property type="match status" value="1"/>
</dbReference>
<organism evidence="2 3">
    <name type="scientific">Puccinia triticina</name>
    <dbReference type="NCBI Taxonomy" id="208348"/>
    <lineage>
        <taxon>Eukaryota</taxon>
        <taxon>Fungi</taxon>
        <taxon>Dikarya</taxon>
        <taxon>Basidiomycota</taxon>
        <taxon>Pucciniomycotina</taxon>
        <taxon>Pucciniomycetes</taxon>
        <taxon>Pucciniales</taxon>
        <taxon>Pucciniaceae</taxon>
        <taxon>Puccinia</taxon>
    </lineage>
</organism>
<feature type="domain" description="NADP-dependent oxidoreductase" evidence="1">
    <location>
        <begin position="47"/>
        <end position="283"/>
    </location>
</feature>
<evidence type="ECO:0000313" key="2">
    <source>
        <dbReference type="EMBL" id="WAQ83945.1"/>
    </source>
</evidence>
<dbReference type="Gene3D" id="3.20.20.100">
    <property type="entry name" value="NADP-dependent oxidoreductase domain"/>
    <property type="match status" value="1"/>
</dbReference>
<gene>
    <name evidence="2" type="ORF">PtA15_4A395</name>
</gene>
<sequence>MADPAQDSSWSSGPSPRLKFEAPLTIESRVTLNSGHRMPILGFGTCKLDEAEEVCSQAIKIGYRHLDSARVYGTEADVSNAVQKSGEDRGIMFLTTKIRQNEHGYENCKKALLNSVTAPKPGYWDLALLHDPLSGPVARHEAYRALAEAQVIGKVKSIGVSNFSVDHLKGLEAADVGPTPVVNQLELHPWCQQTSIVEYCRSKGIVLQAYCPLAKGKYMSDETLVKIAQKVRKTPAQVLLRWSLQKGFVPLPRSSSAQHIKENADVFDFELEDHDMKELDSLNQDDKGSVTWTPCFKGVK</sequence>
<proteinExistence type="predicted"/>
<accession>A0ABY7CJE9</accession>
<dbReference type="Pfam" id="PF00248">
    <property type="entry name" value="Aldo_ket_red"/>
    <property type="match status" value="1"/>
</dbReference>
<dbReference type="PROSITE" id="PS00798">
    <property type="entry name" value="ALDOKETO_REDUCTASE_1"/>
    <property type="match status" value="1"/>
</dbReference>
<reference evidence="2" key="1">
    <citation type="submission" date="2022-10" db="EMBL/GenBank/DDBJ databases">
        <title>Puccinia triticina Genome sequencing and assembly.</title>
        <authorList>
            <person name="Li C."/>
        </authorList>
    </citation>
    <scope>NUCLEOTIDE SEQUENCE</scope>
    <source>
        <strain evidence="2">Pt15</strain>
    </source>
</reference>
<dbReference type="PRINTS" id="PR00069">
    <property type="entry name" value="ALDKETRDTASE"/>
</dbReference>
<protein>
    <recommendedName>
        <fullName evidence="1">NADP-dependent oxidoreductase domain-containing protein</fullName>
    </recommendedName>
</protein>
<dbReference type="CDD" id="cd19071">
    <property type="entry name" value="AKR_AKR1-5-like"/>
    <property type="match status" value="1"/>
</dbReference>
<dbReference type="InterPro" id="IPR036812">
    <property type="entry name" value="NAD(P)_OxRdtase_dom_sf"/>
</dbReference>
<dbReference type="RefSeq" id="XP_053019500.1">
    <property type="nucleotide sequence ID" value="XM_053168274.1"/>
</dbReference>
<dbReference type="InterPro" id="IPR023210">
    <property type="entry name" value="NADP_OxRdtase_dom"/>
</dbReference>
<dbReference type="InterPro" id="IPR018170">
    <property type="entry name" value="Aldo/ket_reductase_CS"/>
</dbReference>
<evidence type="ECO:0000313" key="3">
    <source>
        <dbReference type="Proteomes" id="UP001164743"/>
    </source>
</evidence>
<dbReference type="EMBL" id="CP110424">
    <property type="protein sequence ID" value="WAQ83945.1"/>
    <property type="molecule type" value="Genomic_DNA"/>
</dbReference>
<dbReference type="PANTHER" id="PTHR43827:SF13">
    <property type="entry name" value="ALDO_KETO REDUCTASE FAMILY PROTEIN"/>
    <property type="match status" value="1"/>
</dbReference>
<evidence type="ECO:0000259" key="1">
    <source>
        <dbReference type="Pfam" id="PF00248"/>
    </source>
</evidence>
<dbReference type="PANTHER" id="PTHR43827">
    <property type="entry name" value="2,5-DIKETO-D-GLUCONIC ACID REDUCTASE"/>
    <property type="match status" value="1"/>
</dbReference>
<name>A0ABY7CJE9_9BASI</name>
<dbReference type="PROSITE" id="PS00062">
    <property type="entry name" value="ALDOKETO_REDUCTASE_2"/>
    <property type="match status" value="1"/>
</dbReference>
<keyword evidence="3" id="KW-1185">Reference proteome</keyword>
<dbReference type="GeneID" id="77809169"/>
<dbReference type="Proteomes" id="UP001164743">
    <property type="component" value="Chromosome 4A"/>
</dbReference>
<dbReference type="PIRSF" id="PIRSF000097">
    <property type="entry name" value="AKR"/>
    <property type="match status" value="1"/>
</dbReference>